<sequence>MATIDDHITMIRTVAKAMGPELCQDVAFVGGCTTALLLTDLYTKQQVRHTDDVDLIVHVLSYAYWDQLTERLREKGFRENMAEDAPICAMFLGSLRVDFMPDDATILKFGNAWYRDALESAEPHDVGEGTVVKVVRPEHFLATKLAAYLSRGNNDPLESNDAEDILTLIDGRPEITEETLHAAKELRSYISNQLQALQQHRDFDYAVATASNNDTAREQLIHKRIDLIISFGELA</sequence>
<gene>
    <name evidence="1" type="ORF">R69658_06859</name>
</gene>
<dbReference type="EMBL" id="CAJNAU010000105">
    <property type="protein sequence ID" value="CAE6844084.1"/>
    <property type="molecule type" value="Genomic_DNA"/>
</dbReference>
<name>A0ABN7N416_9BURK</name>
<protein>
    <recommendedName>
        <fullName evidence="3">Nucleotidyl transferase AbiEii toxin, Type IV TA system</fullName>
    </recommendedName>
</protein>
<comment type="caution">
    <text evidence="1">The sequence shown here is derived from an EMBL/GenBank/DDBJ whole genome shotgun (WGS) entry which is preliminary data.</text>
</comment>
<evidence type="ECO:0008006" key="3">
    <source>
        <dbReference type="Google" id="ProtNLM"/>
    </source>
</evidence>
<reference evidence="1 2" key="1">
    <citation type="submission" date="2021-02" db="EMBL/GenBank/DDBJ databases">
        <authorList>
            <person name="Vanwijnsberghe S."/>
        </authorList>
    </citation>
    <scope>NUCLEOTIDE SEQUENCE [LARGE SCALE GENOMIC DNA]</scope>
    <source>
        <strain evidence="1 2">R-69658</strain>
    </source>
</reference>
<evidence type="ECO:0000313" key="2">
    <source>
        <dbReference type="Proteomes" id="UP000674425"/>
    </source>
</evidence>
<proteinExistence type="predicted"/>
<accession>A0ABN7N416</accession>
<dbReference type="Proteomes" id="UP000674425">
    <property type="component" value="Unassembled WGS sequence"/>
</dbReference>
<dbReference type="RefSeq" id="WP_200621856.1">
    <property type="nucleotide sequence ID" value="NZ_CAJNAU010000105.1"/>
</dbReference>
<evidence type="ECO:0000313" key="1">
    <source>
        <dbReference type="EMBL" id="CAE6844084.1"/>
    </source>
</evidence>
<keyword evidence="2" id="KW-1185">Reference proteome</keyword>
<organism evidence="1 2">
    <name type="scientific">Paraburkholderia aspalathi</name>
    <dbReference type="NCBI Taxonomy" id="1324617"/>
    <lineage>
        <taxon>Bacteria</taxon>
        <taxon>Pseudomonadati</taxon>
        <taxon>Pseudomonadota</taxon>
        <taxon>Betaproteobacteria</taxon>
        <taxon>Burkholderiales</taxon>
        <taxon>Burkholderiaceae</taxon>
        <taxon>Paraburkholderia</taxon>
    </lineage>
</organism>